<accession>A0A8J2I1R0</accession>
<sequence>MEDVKDKRVDTTGHATGDNVNNTAESNIPITYTSDGADCSGERATDRDTVPHRDKDSDMTPAPQIPSSTPLNPEKLHILLTYSTLLALTRDTSRPVVNLDMEAQVRQLDAFLAGDVTEDGVATHWSAKSKSFERIQRYEGLCDQLVPSLMAAIKKQSQINLNAEPKNRVNGDRNPEHQSFCELFLAPNLVTMYGKLAEKSSKKGINPDFDPWTNTTKYGKLIQLFQSIYGFQYDFTRWQHIRPKPVFNQTPRSDAEVFMRVMDHRGQIRIYHHVITPLGKVFSQLDTVPETAIKYTGEQLAKMWRDKTRPKYLIPDPATVTILPKRKDMTWVNDDGAGKIWTRGEASWSPNFRFMVFDKATNAYIYNHSVDVNLLDQIDLNDETWVNQYRKKIAQWRHRVTGEATKVRDHWTDQERAVVYEFTNAWIKKNGIDKFVTRIWEGDKDGFRAILTNKTHHVRSAESVCAWTRKQMTDEPNEPLGMLYTEGQKMAMRIAADEDIPDDERYPEEAIEVAGFLTKSQPKKSSRNRKYGMEYGSKRGRFLDDEADGEGIMNDPRNFNLDGDSDQDADLAMEDGDSDSDDDELPPPQPISSKRLKLLAKGRKLSGRATDEQDTTFAKPKPLSKAEMDTRTAERDAETAIFEADVGDVEIDMDIDIDDVEVGKLVQEDVD</sequence>
<protein>
    <submittedName>
        <fullName evidence="2">Uncharacterized protein</fullName>
    </submittedName>
</protein>
<gene>
    <name evidence="2" type="ORF">ALTATR162_LOCUS5139</name>
</gene>
<feature type="region of interest" description="Disordered" evidence="1">
    <location>
        <begin position="1"/>
        <end position="72"/>
    </location>
</feature>
<feature type="compositionally biased region" description="Basic residues" evidence="1">
    <location>
        <begin position="594"/>
        <end position="606"/>
    </location>
</feature>
<evidence type="ECO:0000313" key="2">
    <source>
        <dbReference type="EMBL" id="CAG5158552.1"/>
    </source>
</evidence>
<keyword evidence="3" id="KW-1185">Reference proteome</keyword>
<feature type="compositionally biased region" description="Basic and acidic residues" evidence="1">
    <location>
        <begin position="624"/>
        <end position="638"/>
    </location>
</feature>
<evidence type="ECO:0000313" key="3">
    <source>
        <dbReference type="Proteomes" id="UP000676310"/>
    </source>
</evidence>
<dbReference type="EMBL" id="CAJRGZ010000019">
    <property type="protein sequence ID" value="CAG5158552.1"/>
    <property type="molecule type" value="Genomic_DNA"/>
</dbReference>
<feature type="compositionally biased region" description="Polar residues" evidence="1">
    <location>
        <begin position="18"/>
        <end position="34"/>
    </location>
</feature>
<dbReference type="RefSeq" id="XP_043168691.1">
    <property type="nucleotide sequence ID" value="XM_043312756.1"/>
</dbReference>
<feature type="region of interest" description="Disordered" evidence="1">
    <location>
        <begin position="541"/>
        <end position="639"/>
    </location>
</feature>
<reference evidence="2" key="1">
    <citation type="submission" date="2021-05" db="EMBL/GenBank/DDBJ databases">
        <authorList>
            <person name="Stam R."/>
        </authorList>
    </citation>
    <scope>NUCLEOTIDE SEQUENCE</scope>
    <source>
        <strain evidence="2">CS162</strain>
    </source>
</reference>
<feature type="compositionally biased region" description="Basic and acidic residues" evidence="1">
    <location>
        <begin position="1"/>
        <end position="11"/>
    </location>
</feature>
<name>A0A8J2I1R0_9PLEO</name>
<feature type="compositionally biased region" description="Acidic residues" evidence="1">
    <location>
        <begin position="563"/>
        <end position="585"/>
    </location>
</feature>
<dbReference type="GeneID" id="67016884"/>
<comment type="caution">
    <text evidence="2">The sequence shown here is derived from an EMBL/GenBank/DDBJ whole genome shotgun (WGS) entry which is preliminary data.</text>
</comment>
<proteinExistence type="predicted"/>
<evidence type="ECO:0000256" key="1">
    <source>
        <dbReference type="SAM" id="MobiDB-lite"/>
    </source>
</evidence>
<feature type="compositionally biased region" description="Basic and acidic residues" evidence="1">
    <location>
        <begin position="40"/>
        <end position="58"/>
    </location>
</feature>
<organism evidence="2 3">
    <name type="scientific">Alternaria atra</name>
    <dbReference type="NCBI Taxonomy" id="119953"/>
    <lineage>
        <taxon>Eukaryota</taxon>
        <taxon>Fungi</taxon>
        <taxon>Dikarya</taxon>
        <taxon>Ascomycota</taxon>
        <taxon>Pezizomycotina</taxon>
        <taxon>Dothideomycetes</taxon>
        <taxon>Pleosporomycetidae</taxon>
        <taxon>Pleosporales</taxon>
        <taxon>Pleosporineae</taxon>
        <taxon>Pleosporaceae</taxon>
        <taxon>Alternaria</taxon>
        <taxon>Alternaria sect. Ulocladioides</taxon>
    </lineage>
</organism>
<dbReference type="Proteomes" id="UP000676310">
    <property type="component" value="Unassembled WGS sequence"/>
</dbReference>
<dbReference type="AlphaFoldDB" id="A0A8J2I1R0"/>
<dbReference type="OrthoDB" id="3679193at2759"/>